<reference evidence="4 5" key="1">
    <citation type="submission" date="2016-08" db="EMBL/GenBank/DDBJ databases">
        <authorList>
            <consortium name="Lentinula edodes genome sequencing consortium"/>
            <person name="Sakamoto Y."/>
            <person name="Nakade K."/>
            <person name="Sato S."/>
            <person name="Yoshida Y."/>
            <person name="Miyazaki K."/>
            <person name="Natsume S."/>
            <person name="Konno N."/>
        </authorList>
    </citation>
    <scope>NUCLEOTIDE SEQUENCE [LARGE SCALE GENOMIC DNA]</scope>
    <source>
        <strain evidence="4 5">NBRC 111202</strain>
    </source>
</reference>
<organism evidence="4 5">
    <name type="scientific">Lentinula edodes</name>
    <name type="common">Shiitake mushroom</name>
    <name type="synonym">Lentinus edodes</name>
    <dbReference type="NCBI Taxonomy" id="5353"/>
    <lineage>
        <taxon>Eukaryota</taxon>
        <taxon>Fungi</taxon>
        <taxon>Dikarya</taxon>
        <taxon>Basidiomycota</taxon>
        <taxon>Agaricomycotina</taxon>
        <taxon>Agaricomycetes</taxon>
        <taxon>Agaricomycetidae</taxon>
        <taxon>Agaricales</taxon>
        <taxon>Marasmiineae</taxon>
        <taxon>Omphalotaceae</taxon>
        <taxon>Lentinula</taxon>
    </lineage>
</organism>
<dbReference type="PROSITE" id="PS51257">
    <property type="entry name" value="PROKAR_LIPOPROTEIN"/>
    <property type="match status" value="1"/>
</dbReference>
<dbReference type="Gene3D" id="3.60.21.10">
    <property type="match status" value="1"/>
</dbReference>
<dbReference type="InterPro" id="IPR036907">
    <property type="entry name" value="5'-Nucleotdase_C_sf"/>
</dbReference>
<keyword evidence="1" id="KW-0732">Signal</keyword>
<feature type="domain" description="Calcineurin-like phosphoesterase" evidence="2">
    <location>
        <begin position="56"/>
        <end position="288"/>
    </location>
</feature>
<feature type="chain" id="PRO_5012298124" evidence="1">
    <location>
        <begin position="19"/>
        <end position="856"/>
    </location>
</feature>
<dbReference type="InterPro" id="IPR006179">
    <property type="entry name" value="5_nucleotidase/apyrase"/>
</dbReference>
<dbReference type="Proteomes" id="UP000188533">
    <property type="component" value="Unassembled WGS sequence"/>
</dbReference>
<dbReference type="GO" id="GO:0005576">
    <property type="term" value="C:extracellular region"/>
    <property type="evidence" value="ECO:0007669"/>
    <property type="project" value="UniProtKB-ARBA"/>
</dbReference>
<accession>A0A1Q3DW71</accession>
<evidence type="ECO:0000259" key="2">
    <source>
        <dbReference type="Pfam" id="PF00149"/>
    </source>
</evidence>
<protein>
    <submittedName>
        <fullName evidence="4">Vacuolar protein</fullName>
    </submittedName>
</protein>
<dbReference type="SUPFAM" id="SSF56300">
    <property type="entry name" value="Metallo-dependent phosphatases"/>
    <property type="match status" value="1"/>
</dbReference>
<comment type="caution">
    <text evidence="4">The sequence shown here is derived from an EMBL/GenBank/DDBJ whole genome shotgun (WGS) entry which is preliminary data.</text>
</comment>
<dbReference type="FunFam" id="3.60.21.10:FF:000043">
    <property type="entry name" value="Ser/Thr protein phosphatase family"/>
    <property type="match status" value="1"/>
</dbReference>
<dbReference type="InterPro" id="IPR006146">
    <property type="entry name" value="5'-Nucleotdase_CS"/>
</dbReference>
<evidence type="ECO:0000313" key="5">
    <source>
        <dbReference type="Proteomes" id="UP000188533"/>
    </source>
</evidence>
<evidence type="ECO:0000256" key="1">
    <source>
        <dbReference type="SAM" id="SignalP"/>
    </source>
</evidence>
<dbReference type="Pfam" id="PF00149">
    <property type="entry name" value="Metallophos"/>
    <property type="match status" value="1"/>
</dbReference>
<dbReference type="GO" id="GO:0009166">
    <property type="term" value="P:nucleotide catabolic process"/>
    <property type="evidence" value="ECO:0007669"/>
    <property type="project" value="InterPro"/>
</dbReference>
<dbReference type="Pfam" id="PF21953">
    <property type="entry name" value="NadN_nucleosid_C"/>
    <property type="match status" value="1"/>
</dbReference>
<dbReference type="SUPFAM" id="SSF55816">
    <property type="entry name" value="5'-nucleotidase (syn. UDP-sugar hydrolase), C-terminal domain"/>
    <property type="match status" value="1"/>
</dbReference>
<name>A0A1Q3DW71_LENED</name>
<dbReference type="EMBL" id="BDGU01000012">
    <property type="protein sequence ID" value="GAV99246.1"/>
    <property type="molecule type" value="Genomic_DNA"/>
</dbReference>
<dbReference type="InterPro" id="IPR004843">
    <property type="entry name" value="Calcineurin-like_PHP"/>
</dbReference>
<dbReference type="PANTHER" id="PTHR11575:SF22">
    <property type="entry name" value="ADL392WP"/>
    <property type="match status" value="1"/>
</dbReference>
<dbReference type="AlphaFoldDB" id="A0A1Q3DW71"/>
<evidence type="ECO:0000259" key="3">
    <source>
        <dbReference type="Pfam" id="PF21953"/>
    </source>
</evidence>
<feature type="signal peptide" evidence="1">
    <location>
        <begin position="1"/>
        <end position="18"/>
    </location>
</feature>
<dbReference type="GO" id="GO:0000166">
    <property type="term" value="F:nucleotide binding"/>
    <property type="evidence" value="ECO:0007669"/>
    <property type="project" value="InterPro"/>
</dbReference>
<dbReference type="Gene3D" id="3.90.780.10">
    <property type="entry name" value="5'-Nucleotidase, C-terminal domain"/>
    <property type="match status" value="2"/>
</dbReference>
<sequence length="856" mass="95292">MKFFVALSTLALVTAASACGDAHDHVHDSPGVLRKRLFPQAQLTKPTRPLEWGDLNIIHTTDTHGWLLGHQHLSFPEPNYSGDLGDFASFVKHMKQIAIEKDVDLLLIDSGDLHDGTGLSDGFPAGGIDAHETNQFLKQLPYDIMAIGNHELYDYINTWDMHTNFAPALNGRYLSSNANITIFDENNNTVSVPVGNRYRKFTTRKGRKITSLGVLFDFTGNDVNTTVQVVADMVKEQWFTEAIAEEPDVFVLAGHMPVSYDNWPTVFNAIRAVHSETPIIILGGHTHIRDCNQPDGRSMALESGRYMETIGWLSAKLGDSSNSNNITFSRRYLDQNRVTYEYHTQQRNHSFDTAEGQNITQGLQALSDKYELSTLFGIAPQDYTISRNPYPSNGSSLSLFIKEAAPYSLTFNNTRKNTTNLMITNSGSQRFDLYAGTFDKNDQIAASPFLDAFMYIPNVQLGTAQQVLSALNAAGADERRKRDLGSVLQQREDELWKRGYVDRRYMNWLDEMDRRHDGAVKRASQNLTLGYVTSDSCPGVGDDTLHAPLASYDIPDFIGSDAPSTSNDTLIDFVFVDFIQDQLLEILNDVQNTTMYTDSDVESYTDVLSNQNINGLVIPKYNCETLNGRGLSQGLGTYNYFYWLILHLIRILYGVFSTSRRLLDTISQPTLYYEPYFDSHTQSLARRYTSFDNWGGLSSFSGFDNFYGVDNFSGEISDQVVVEQQEEVVCQAVSIEVVQQKLLVLQEMAKQIISEQVCEVETQTVVFQQFLSSCSHFTSDLHRTSGHEVGYDSSIVSHYGDLYNADGSLSTYDLGFSGSDVGKSVVVPSGSNWNSATSPASVGNAFNAAISAASSS</sequence>
<dbReference type="PROSITE" id="PS00785">
    <property type="entry name" value="5_NUCLEOTIDASE_1"/>
    <property type="match status" value="1"/>
</dbReference>
<keyword evidence="5" id="KW-1185">Reference proteome</keyword>
<dbReference type="STRING" id="5353.A0A1Q3DW71"/>
<proteinExistence type="predicted"/>
<dbReference type="GO" id="GO:0005829">
    <property type="term" value="C:cytosol"/>
    <property type="evidence" value="ECO:0007669"/>
    <property type="project" value="TreeGrafter"/>
</dbReference>
<dbReference type="InterPro" id="IPR053828">
    <property type="entry name" value="Nucleosidase_C"/>
</dbReference>
<dbReference type="GO" id="GO:0016788">
    <property type="term" value="F:hydrolase activity, acting on ester bonds"/>
    <property type="evidence" value="ECO:0007669"/>
    <property type="project" value="InterPro"/>
</dbReference>
<reference evidence="4 5" key="2">
    <citation type="submission" date="2017-02" db="EMBL/GenBank/DDBJ databases">
        <title>A genome survey and senescence transcriptome analysis in Lentinula edodes.</title>
        <authorList>
            <person name="Sakamoto Y."/>
            <person name="Nakade K."/>
            <person name="Sato S."/>
            <person name="Yoshida Y."/>
            <person name="Miyazaki K."/>
            <person name="Natsume S."/>
            <person name="Konno N."/>
        </authorList>
    </citation>
    <scope>NUCLEOTIDE SEQUENCE [LARGE SCALE GENOMIC DNA]</scope>
    <source>
        <strain evidence="4 5">NBRC 111202</strain>
    </source>
</reference>
<feature type="domain" description="Putative 5'-nucleotidase C-terminal" evidence="3">
    <location>
        <begin position="382"/>
        <end position="584"/>
    </location>
</feature>
<dbReference type="InterPro" id="IPR029052">
    <property type="entry name" value="Metallo-depent_PP-like"/>
</dbReference>
<evidence type="ECO:0000313" key="4">
    <source>
        <dbReference type="EMBL" id="GAV99246.1"/>
    </source>
</evidence>
<gene>
    <name evidence="4" type="ORF">LENED_000689</name>
</gene>
<dbReference type="PANTHER" id="PTHR11575">
    <property type="entry name" value="5'-NUCLEOTIDASE-RELATED"/>
    <property type="match status" value="1"/>
</dbReference>
<dbReference type="GO" id="GO:0046872">
    <property type="term" value="F:metal ion binding"/>
    <property type="evidence" value="ECO:0007669"/>
    <property type="project" value="InterPro"/>
</dbReference>